<feature type="region of interest" description="Disordered" evidence="1">
    <location>
        <begin position="61"/>
        <end position="97"/>
    </location>
</feature>
<protein>
    <recommendedName>
        <fullName evidence="4">MarR family transcriptional regulator</fullName>
    </recommendedName>
</protein>
<dbReference type="Proteomes" id="UP001596115">
    <property type="component" value="Unassembled WGS sequence"/>
</dbReference>
<evidence type="ECO:0000313" key="3">
    <source>
        <dbReference type="Proteomes" id="UP001596115"/>
    </source>
</evidence>
<evidence type="ECO:0000313" key="2">
    <source>
        <dbReference type="EMBL" id="MFC6068681.1"/>
    </source>
</evidence>
<accession>A0ABW1MYY2</accession>
<proteinExistence type="predicted"/>
<evidence type="ECO:0008006" key="4">
    <source>
        <dbReference type="Google" id="ProtNLM"/>
    </source>
</evidence>
<organism evidence="2 3">
    <name type="scientific">Stenotrophomonas geniculata</name>
    <dbReference type="NCBI Taxonomy" id="86188"/>
    <lineage>
        <taxon>Bacteria</taxon>
        <taxon>Pseudomonadati</taxon>
        <taxon>Pseudomonadota</taxon>
        <taxon>Gammaproteobacteria</taxon>
        <taxon>Lysobacterales</taxon>
        <taxon>Lysobacteraceae</taxon>
        <taxon>Stenotrophomonas</taxon>
    </lineage>
</organism>
<dbReference type="EMBL" id="JBHRFL010000003">
    <property type="protein sequence ID" value="MFC6068681.1"/>
    <property type="molecule type" value="Genomic_DNA"/>
</dbReference>
<gene>
    <name evidence="2" type="ORF">ACFLLB_03735</name>
</gene>
<keyword evidence="3" id="KW-1185">Reference proteome</keyword>
<evidence type="ECO:0000256" key="1">
    <source>
        <dbReference type="SAM" id="MobiDB-lite"/>
    </source>
</evidence>
<feature type="compositionally biased region" description="Basic and acidic residues" evidence="1">
    <location>
        <begin position="81"/>
        <end position="97"/>
    </location>
</feature>
<comment type="caution">
    <text evidence="2">The sequence shown here is derived from an EMBL/GenBank/DDBJ whole genome shotgun (WGS) entry which is preliminary data.</text>
</comment>
<sequence>MSTDKTLADVQPGGRVRLGDAPWPEIDAILADAYSAGAEGLPFEGIARRAAVRAAVAALSAQPSPGGQGDWRAMLSQFGEDNPREGSRSNGHDGVDHNDWVDHAEVPVDVLARIAAALAARQPVGDQHPDDVAVDAFAAAMKAKMAAARAKGRGGWEDPAQCTAEDLSRMLRNHVEKGDPRDVANFCMMLHQRGEAIAARQPVGEPRTDLVPGVVRCAKCAFQLHRTTLYLQSGTVGSGDSKTEPCPNGCGPLWPVTWETWAREGWAEAERLHMEKSAAPPAQAVDLGPSIPSELAPVAAALKRFNECAEDSDSDGCDIGRDWFDALTTIGLLKRTQRSPAVWTMTAEGERLLALVNGKAVGNG</sequence>
<dbReference type="RefSeq" id="WP_367141446.1">
    <property type="nucleotide sequence ID" value="NZ_JBFLAA010000005.1"/>
</dbReference>
<reference evidence="2 3" key="1">
    <citation type="submission" date="2024-09" db="EMBL/GenBank/DDBJ databases">
        <title>Whole genome analysis of Stenotrophomonas geniculata MK-1, and its biological control impact on peanut foliage fungus diseases.</title>
        <authorList>
            <person name="Ahsan T."/>
        </authorList>
    </citation>
    <scope>NUCLEOTIDE SEQUENCE [LARGE SCALE GENOMIC DNA]</scope>
    <source>
        <strain evidence="2 3">MK-1</strain>
    </source>
</reference>
<name>A0ABW1MYY2_9GAMM</name>